<dbReference type="HOGENOM" id="CLU_2904452_0_0_1"/>
<evidence type="ECO:0000313" key="1">
    <source>
        <dbReference type="EMBL" id="ETW76227.1"/>
    </source>
</evidence>
<dbReference type="KEGG" id="hir:HETIRDRAFT_422788"/>
<reference evidence="1 2" key="1">
    <citation type="journal article" date="2012" name="New Phytol.">
        <title>Insight into trade-off between wood decay and parasitism from the genome of a fungal forest pathogen.</title>
        <authorList>
            <person name="Olson A."/>
            <person name="Aerts A."/>
            <person name="Asiegbu F."/>
            <person name="Belbahri L."/>
            <person name="Bouzid O."/>
            <person name="Broberg A."/>
            <person name="Canback B."/>
            <person name="Coutinho P.M."/>
            <person name="Cullen D."/>
            <person name="Dalman K."/>
            <person name="Deflorio G."/>
            <person name="van Diepen L.T."/>
            <person name="Dunand C."/>
            <person name="Duplessis S."/>
            <person name="Durling M."/>
            <person name="Gonthier P."/>
            <person name="Grimwood J."/>
            <person name="Fossdal C.G."/>
            <person name="Hansson D."/>
            <person name="Henrissat B."/>
            <person name="Hietala A."/>
            <person name="Himmelstrand K."/>
            <person name="Hoffmeister D."/>
            <person name="Hogberg N."/>
            <person name="James T.Y."/>
            <person name="Karlsson M."/>
            <person name="Kohler A."/>
            <person name="Kues U."/>
            <person name="Lee Y.H."/>
            <person name="Lin Y.C."/>
            <person name="Lind M."/>
            <person name="Lindquist E."/>
            <person name="Lombard V."/>
            <person name="Lucas S."/>
            <person name="Lunden K."/>
            <person name="Morin E."/>
            <person name="Murat C."/>
            <person name="Park J."/>
            <person name="Raffaello T."/>
            <person name="Rouze P."/>
            <person name="Salamov A."/>
            <person name="Schmutz J."/>
            <person name="Solheim H."/>
            <person name="Stahlberg J."/>
            <person name="Velez H."/>
            <person name="de Vries R.P."/>
            <person name="Wiebenga A."/>
            <person name="Woodward S."/>
            <person name="Yakovlev I."/>
            <person name="Garbelotto M."/>
            <person name="Martin F."/>
            <person name="Grigoriev I.V."/>
            <person name="Stenlid J."/>
        </authorList>
    </citation>
    <scope>NUCLEOTIDE SEQUENCE [LARGE SCALE GENOMIC DNA]</scope>
    <source>
        <strain evidence="1 2">TC 32-1</strain>
    </source>
</reference>
<accession>W4JRM5</accession>
<proteinExistence type="predicted"/>
<dbReference type="InParanoid" id="W4JRM5"/>
<sequence>MHVVHYIGAGANARSLRSIPPQKIVDYPLGTQGNICVKLALTRVENPVLWKGNVGVCIVAIW</sequence>
<dbReference type="GeneID" id="20673851"/>
<dbReference type="Proteomes" id="UP000030671">
    <property type="component" value="Unassembled WGS sequence"/>
</dbReference>
<keyword evidence="2" id="KW-1185">Reference proteome</keyword>
<dbReference type="AlphaFoldDB" id="W4JRM5"/>
<dbReference type="RefSeq" id="XP_009552433.1">
    <property type="nucleotide sequence ID" value="XM_009554138.1"/>
</dbReference>
<organism evidence="1 2">
    <name type="scientific">Heterobasidion irregulare (strain TC 32-1)</name>
    <dbReference type="NCBI Taxonomy" id="747525"/>
    <lineage>
        <taxon>Eukaryota</taxon>
        <taxon>Fungi</taxon>
        <taxon>Dikarya</taxon>
        <taxon>Basidiomycota</taxon>
        <taxon>Agaricomycotina</taxon>
        <taxon>Agaricomycetes</taxon>
        <taxon>Russulales</taxon>
        <taxon>Bondarzewiaceae</taxon>
        <taxon>Heterobasidion</taxon>
        <taxon>Heterobasidion annosum species complex</taxon>
    </lineage>
</organism>
<protein>
    <submittedName>
        <fullName evidence="1">Uncharacterized protein</fullName>
    </submittedName>
</protein>
<dbReference type="EMBL" id="KI925465">
    <property type="protein sequence ID" value="ETW76227.1"/>
    <property type="molecule type" value="Genomic_DNA"/>
</dbReference>
<name>W4JRM5_HETIT</name>
<evidence type="ECO:0000313" key="2">
    <source>
        <dbReference type="Proteomes" id="UP000030671"/>
    </source>
</evidence>
<gene>
    <name evidence="1" type="ORF">HETIRDRAFT_422788</name>
</gene>